<dbReference type="AlphaFoldDB" id="A0A0C9TV69"/>
<reference evidence="1 2" key="1">
    <citation type="submission" date="2014-06" db="EMBL/GenBank/DDBJ databases">
        <authorList>
            <consortium name="DOE Joint Genome Institute"/>
            <person name="Kuo A."/>
            <person name="Kohler A."/>
            <person name="Nagy L.G."/>
            <person name="Floudas D."/>
            <person name="Copeland A."/>
            <person name="Barry K.W."/>
            <person name="Cichocki N."/>
            <person name="Veneault-Fourrey C."/>
            <person name="LaButti K."/>
            <person name="Lindquist E.A."/>
            <person name="Lipzen A."/>
            <person name="Lundell T."/>
            <person name="Morin E."/>
            <person name="Murat C."/>
            <person name="Sun H."/>
            <person name="Tunlid A."/>
            <person name="Henrissat B."/>
            <person name="Grigoriev I.V."/>
            <person name="Hibbett D.S."/>
            <person name="Martin F."/>
            <person name="Nordberg H.P."/>
            <person name="Cantor M.N."/>
            <person name="Hua S.X."/>
        </authorList>
    </citation>
    <scope>NUCLEOTIDE SEQUENCE [LARGE SCALE GENOMIC DNA]</scope>
    <source>
        <strain evidence="1 2">ATCC 200175</strain>
    </source>
</reference>
<dbReference type="HOGENOM" id="CLU_006344_6_3_1"/>
<proteinExistence type="predicted"/>
<evidence type="ECO:0000313" key="1">
    <source>
        <dbReference type="EMBL" id="KIJ11637.1"/>
    </source>
</evidence>
<protein>
    <submittedName>
        <fullName evidence="1">Uncharacterized protein</fullName>
    </submittedName>
</protein>
<name>A0A0C9TV69_PAXIN</name>
<sequence length="99" mass="11297">MDDTLRQFEDKRSVFEEAGIHPNGISIPQIHSLQHYHELVQLFGSPNGLCSSIVKSKHIQAVKNPWKRSNKHQALGQMLLTNQRLDKLSQYRADHPAEG</sequence>
<dbReference type="Proteomes" id="UP000053647">
    <property type="component" value="Unassembled WGS sequence"/>
</dbReference>
<accession>A0A0C9TV69</accession>
<dbReference type="EMBL" id="KN819375">
    <property type="protein sequence ID" value="KIJ11637.1"/>
    <property type="molecule type" value="Genomic_DNA"/>
</dbReference>
<dbReference type="OrthoDB" id="3246013at2759"/>
<feature type="non-terminal residue" evidence="1">
    <location>
        <position position="99"/>
    </location>
</feature>
<gene>
    <name evidence="1" type="ORF">PAXINDRAFT_84238</name>
</gene>
<evidence type="ECO:0000313" key="2">
    <source>
        <dbReference type="Proteomes" id="UP000053647"/>
    </source>
</evidence>
<keyword evidence="2" id="KW-1185">Reference proteome</keyword>
<reference evidence="2" key="2">
    <citation type="submission" date="2015-01" db="EMBL/GenBank/DDBJ databases">
        <title>Evolutionary Origins and Diversification of the Mycorrhizal Mutualists.</title>
        <authorList>
            <consortium name="DOE Joint Genome Institute"/>
            <consortium name="Mycorrhizal Genomics Consortium"/>
            <person name="Kohler A."/>
            <person name="Kuo A."/>
            <person name="Nagy L.G."/>
            <person name="Floudas D."/>
            <person name="Copeland A."/>
            <person name="Barry K.W."/>
            <person name="Cichocki N."/>
            <person name="Veneault-Fourrey C."/>
            <person name="LaButti K."/>
            <person name="Lindquist E.A."/>
            <person name="Lipzen A."/>
            <person name="Lundell T."/>
            <person name="Morin E."/>
            <person name="Murat C."/>
            <person name="Riley R."/>
            <person name="Ohm R."/>
            <person name="Sun H."/>
            <person name="Tunlid A."/>
            <person name="Henrissat B."/>
            <person name="Grigoriev I.V."/>
            <person name="Hibbett D.S."/>
            <person name="Martin F."/>
        </authorList>
    </citation>
    <scope>NUCLEOTIDE SEQUENCE [LARGE SCALE GENOMIC DNA]</scope>
    <source>
        <strain evidence="2">ATCC 200175</strain>
    </source>
</reference>
<organism evidence="1 2">
    <name type="scientific">Paxillus involutus ATCC 200175</name>
    <dbReference type="NCBI Taxonomy" id="664439"/>
    <lineage>
        <taxon>Eukaryota</taxon>
        <taxon>Fungi</taxon>
        <taxon>Dikarya</taxon>
        <taxon>Basidiomycota</taxon>
        <taxon>Agaricomycotina</taxon>
        <taxon>Agaricomycetes</taxon>
        <taxon>Agaricomycetidae</taxon>
        <taxon>Boletales</taxon>
        <taxon>Paxilineae</taxon>
        <taxon>Paxillaceae</taxon>
        <taxon>Paxillus</taxon>
    </lineage>
</organism>